<dbReference type="CDD" id="cd01949">
    <property type="entry name" value="GGDEF"/>
    <property type="match status" value="1"/>
</dbReference>
<dbReference type="SUPFAM" id="SSF52172">
    <property type="entry name" value="CheY-like"/>
    <property type="match status" value="1"/>
</dbReference>
<dbReference type="Proteomes" id="UP000285530">
    <property type="component" value="Unassembled WGS sequence"/>
</dbReference>
<dbReference type="Pfam" id="PF00072">
    <property type="entry name" value="Response_reg"/>
    <property type="match status" value="1"/>
</dbReference>
<evidence type="ECO:0000313" key="6">
    <source>
        <dbReference type="EMBL" id="RJL06177.1"/>
    </source>
</evidence>
<dbReference type="GO" id="GO:0005886">
    <property type="term" value="C:plasma membrane"/>
    <property type="evidence" value="ECO:0007669"/>
    <property type="project" value="TreeGrafter"/>
</dbReference>
<dbReference type="NCBIfam" id="TIGR00254">
    <property type="entry name" value="GGDEF"/>
    <property type="match status" value="1"/>
</dbReference>
<dbReference type="Gene3D" id="3.30.70.270">
    <property type="match status" value="1"/>
</dbReference>
<dbReference type="GO" id="GO:0000160">
    <property type="term" value="P:phosphorelay signal transduction system"/>
    <property type="evidence" value="ECO:0007669"/>
    <property type="project" value="InterPro"/>
</dbReference>
<dbReference type="InterPro" id="IPR011006">
    <property type="entry name" value="CheY-like_superfamily"/>
</dbReference>
<evidence type="ECO:0000256" key="3">
    <source>
        <dbReference type="PROSITE-ProRule" id="PRU00169"/>
    </source>
</evidence>
<dbReference type="RefSeq" id="WP_119885422.1">
    <property type="nucleotide sequence ID" value="NZ_CP067169.1"/>
</dbReference>
<dbReference type="InterPro" id="IPR050469">
    <property type="entry name" value="Diguanylate_Cyclase"/>
</dbReference>
<evidence type="ECO:0000313" key="7">
    <source>
        <dbReference type="Proteomes" id="UP000285530"/>
    </source>
</evidence>
<accession>A0A418ZZZ5</accession>
<keyword evidence="7" id="KW-1185">Reference proteome</keyword>
<comment type="caution">
    <text evidence="6">The sequence shown here is derived from an EMBL/GenBank/DDBJ whole genome shotgun (WGS) entry which is preliminary data.</text>
</comment>
<evidence type="ECO:0000259" key="4">
    <source>
        <dbReference type="PROSITE" id="PS50110"/>
    </source>
</evidence>
<reference evidence="6 7" key="1">
    <citation type="submission" date="2018-09" db="EMBL/GenBank/DDBJ databases">
        <title>Paracoccus onubensis nov. sp. a moderate halophilic bacterium isolated from Gruta de las Maravillas (Aracena, Spain).</title>
        <authorList>
            <person name="Jurado V."/>
            <person name="Gutierrez-Patricio S."/>
            <person name="Gonzalez-Pimentel J.L."/>
            <person name="Laiz L."/>
            <person name="Saiz-Jimenez C."/>
        </authorList>
    </citation>
    <scope>NUCLEOTIDE SEQUENCE [LARGE SCALE GENOMIC DNA]</scope>
    <source>
        <strain evidence="6 7">DSM 19484</strain>
    </source>
</reference>
<dbReference type="PANTHER" id="PTHR45138:SF9">
    <property type="entry name" value="DIGUANYLATE CYCLASE DGCM-RELATED"/>
    <property type="match status" value="1"/>
</dbReference>
<dbReference type="FunFam" id="3.30.70.270:FF:000001">
    <property type="entry name" value="Diguanylate cyclase domain protein"/>
    <property type="match status" value="1"/>
</dbReference>
<sequence>MDNRPVILVIDDEPANIEIVTAVLEDDYDICFALSAEQAIPIAHEARPDLILMDVMMPGMDGYQLCRIFKADPALAEIPVIFATALGDDEAEIRGLAVGAIDYVTKPIRPAALQRRVRNHVQMKQMRDQLADQALRDPLTGLANRRMLERRLQAELLRQARDGGQVAVMMMDIDHFKGFNDSYGHPEGDRCLHAVASAVAGSLRRAGDLCARYGGEEFACILPGTDLDGAVHMAEVIRAAVQGLAIPHRASLVADVVTLSIGVAAGRSEVGITDQTWLTAADRMLYRSKLAGRNRVSAQPLTSGQPVSEAAIIDTIPQRCAGAGVKAGI</sequence>
<evidence type="ECO:0000259" key="5">
    <source>
        <dbReference type="PROSITE" id="PS50887"/>
    </source>
</evidence>
<feature type="domain" description="GGDEF" evidence="5">
    <location>
        <begin position="164"/>
        <end position="301"/>
    </location>
</feature>
<feature type="modified residue" description="4-aspartylphosphate" evidence="3">
    <location>
        <position position="54"/>
    </location>
</feature>
<dbReference type="EMBL" id="QZEV01000012">
    <property type="protein sequence ID" value="RJL06177.1"/>
    <property type="molecule type" value="Genomic_DNA"/>
</dbReference>
<name>A0A418ZZZ5_9RHOB</name>
<dbReference type="EC" id="2.7.7.65" evidence="1"/>
<dbReference type="SUPFAM" id="SSF55073">
    <property type="entry name" value="Nucleotide cyclase"/>
    <property type="match status" value="1"/>
</dbReference>
<keyword evidence="3" id="KW-0597">Phosphoprotein</keyword>
<evidence type="ECO:0000256" key="2">
    <source>
        <dbReference type="ARBA" id="ARBA00034247"/>
    </source>
</evidence>
<dbReference type="GO" id="GO:1902201">
    <property type="term" value="P:negative regulation of bacterial-type flagellum-dependent cell motility"/>
    <property type="evidence" value="ECO:0007669"/>
    <property type="project" value="TreeGrafter"/>
</dbReference>
<dbReference type="Gene3D" id="3.40.50.2300">
    <property type="match status" value="1"/>
</dbReference>
<dbReference type="AlphaFoldDB" id="A0A418ZZZ5"/>
<protein>
    <recommendedName>
        <fullName evidence="1">diguanylate cyclase</fullName>
        <ecNumber evidence="1">2.7.7.65</ecNumber>
    </recommendedName>
</protein>
<proteinExistence type="predicted"/>
<dbReference type="SMART" id="SM00448">
    <property type="entry name" value="REC"/>
    <property type="match status" value="1"/>
</dbReference>
<gene>
    <name evidence="6" type="ORF">D3P06_04530</name>
</gene>
<evidence type="ECO:0000256" key="1">
    <source>
        <dbReference type="ARBA" id="ARBA00012528"/>
    </source>
</evidence>
<comment type="catalytic activity">
    <reaction evidence="2">
        <text>2 GTP = 3',3'-c-di-GMP + 2 diphosphate</text>
        <dbReference type="Rhea" id="RHEA:24898"/>
        <dbReference type="ChEBI" id="CHEBI:33019"/>
        <dbReference type="ChEBI" id="CHEBI:37565"/>
        <dbReference type="ChEBI" id="CHEBI:58805"/>
        <dbReference type="EC" id="2.7.7.65"/>
    </reaction>
</comment>
<dbReference type="InterPro" id="IPR043128">
    <property type="entry name" value="Rev_trsase/Diguanyl_cyclase"/>
</dbReference>
<dbReference type="PROSITE" id="PS50110">
    <property type="entry name" value="RESPONSE_REGULATORY"/>
    <property type="match status" value="1"/>
</dbReference>
<dbReference type="GO" id="GO:0043709">
    <property type="term" value="P:cell adhesion involved in single-species biofilm formation"/>
    <property type="evidence" value="ECO:0007669"/>
    <property type="project" value="TreeGrafter"/>
</dbReference>
<dbReference type="PANTHER" id="PTHR45138">
    <property type="entry name" value="REGULATORY COMPONENTS OF SENSORY TRANSDUCTION SYSTEM"/>
    <property type="match status" value="1"/>
</dbReference>
<dbReference type="SMART" id="SM00267">
    <property type="entry name" value="GGDEF"/>
    <property type="match status" value="1"/>
</dbReference>
<dbReference type="OrthoDB" id="9812260at2"/>
<dbReference type="PROSITE" id="PS50887">
    <property type="entry name" value="GGDEF"/>
    <property type="match status" value="1"/>
</dbReference>
<dbReference type="InterPro" id="IPR000160">
    <property type="entry name" value="GGDEF_dom"/>
</dbReference>
<dbReference type="GO" id="GO:0052621">
    <property type="term" value="F:diguanylate cyclase activity"/>
    <property type="evidence" value="ECO:0007669"/>
    <property type="project" value="UniProtKB-EC"/>
</dbReference>
<dbReference type="InterPro" id="IPR029787">
    <property type="entry name" value="Nucleotide_cyclase"/>
</dbReference>
<organism evidence="6 7">
    <name type="scientific">Paracoccus aestuarii</name>
    <dbReference type="NCBI Taxonomy" id="453842"/>
    <lineage>
        <taxon>Bacteria</taxon>
        <taxon>Pseudomonadati</taxon>
        <taxon>Pseudomonadota</taxon>
        <taxon>Alphaproteobacteria</taxon>
        <taxon>Rhodobacterales</taxon>
        <taxon>Paracoccaceae</taxon>
        <taxon>Paracoccus</taxon>
    </lineage>
</organism>
<dbReference type="Pfam" id="PF00990">
    <property type="entry name" value="GGDEF"/>
    <property type="match status" value="1"/>
</dbReference>
<dbReference type="InterPro" id="IPR001789">
    <property type="entry name" value="Sig_transdc_resp-reg_receiver"/>
</dbReference>
<feature type="domain" description="Response regulatory" evidence="4">
    <location>
        <begin position="6"/>
        <end position="121"/>
    </location>
</feature>